<dbReference type="Proteomes" id="UP000825078">
    <property type="component" value="Chromosome"/>
</dbReference>
<gene>
    <name evidence="1" type="ORF">TUM17379_38760</name>
</gene>
<protein>
    <submittedName>
        <fullName evidence="1">Uncharacterized protein</fullName>
    </submittedName>
</protein>
<organism evidence="1 2">
    <name type="scientific">Shewanella algae</name>
    <dbReference type="NCBI Taxonomy" id="38313"/>
    <lineage>
        <taxon>Bacteria</taxon>
        <taxon>Pseudomonadati</taxon>
        <taxon>Pseudomonadota</taxon>
        <taxon>Gammaproteobacteria</taxon>
        <taxon>Alteromonadales</taxon>
        <taxon>Shewanellaceae</taxon>
        <taxon>Shewanella</taxon>
    </lineage>
</organism>
<name>A0AAD1KDC5_9GAMM</name>
<sequence>MTRWEAEIVHCSGLGEADAVTERLILSFYMINSSISHASPYCELQYGLAFKQQSF</sequence>
<dbReference type="EMBL" id="AP024613">
    <property type="protein sequence ID" value="BCV46858.1"/>
    <property type="molecule type" value="Genomic_DNA"/>
</dbReference>
<reference evidence="1" key="1">
    <citation type="submission" date="2021-05" db="EMBL/GenBank/DDBJ databases">
        <title>Molecular characterization for Shewanella algae harboring chromosomal blaOXA-55-like strains isolated from clinical and environment sample.</title>
        <authorList>
            <person name="Ohama Y."/>
            <person name="Aoki K."/>
            <person name="Harada S."/>
            <person name="Moriya K."/>
            <person name="Ishii Y."/>
            <person name="Tateda K."/>
        </authorList>
    </citation>
    <scope>NUCLEOTIDE SEQUENCE</scope>
    <source>
        <strain evidence="1">TUM17379</strain>
    </source>
</reference>
<dbReference type="AlphaFoldDB" id="A0AAD1KDC5"/>
<evidence type="ECO:0000313" key="1">
    <source>
        <dbReference type="EMBL" id="BCV46858.1"/>
    </source>
</evidence>
<accession>A0AAD1KDC5</accession>
<evidence type="ECO:0000313" key="2">
    <source>
        <dbReference type="Proteomes" id="UP000825078"/>
    </source>
</evidence>
<proteinExistence type="predicted"/>